<dbReference type="InterPro" id="IPR009057">
    <property type="entry name" value="Homeodomain-like_sf"/>
</dbReference>
<keyword evidence="1" id="KW-0805">Transcription regulation</keyword>
<protein>
    <recommendedName>
        <fullName evidence="4">HTH araC/xylS-type domain-containing protein</fullName>
    </recommendedName>
</protein>
<evidence type="ECO:0000313" key="5">
    <source>
        <dbReference type="EMBL" id="KWZ38793.1"/>
    </source>
</evidence>
<evidence type="ECO:0000256" key="2">
    <source>
        <dbReference type="ARBA" id="ARBA00023125"/>
    </source>
</evidence>
<dbReference type="InterPro" id="IPR018060">
    <property type="entry name" value="HTH_AraC"/>
</dbReference>
<feature type="domain" description="HTH araC/xylS-type" evidence="4">
    <location>
        <begin position="217"/>
        <end position="317"/>
    </location>
</feature>
<dbReference type="PANTHER" id="PTHR46796:SF6">
    <property type="entry name" value="ARAC SUBFAMILY"/>
    <property type="match status" value="1"/>
</dbReference>
<organism evidence="5 6">
    <name type="scientific">Burkholderia savannae</name>
    <dbReference type="NCBI Taxonomy" id="1637837"/>
    <lineage>
        <taxon>Bacteria</taxon>
        <taxon>Pseudomonadati</taxon>
        <taxon>Pseudomonadota</taxon>
        <taxon>Betaproteobacteria</taxon>
        <taxon>Burkholderiales</taxon>
        <taxon>Burkholderiaceae</taxon>
        <taxon>Burkholderia</taxon>
        <taxon>pseudomallei group</taxon>
    </lineage>
</organism>
<reference evidence="5 6" key="1">
    <citation type="submission" date="2015-11" db="EMBL/GenBank/DDBJ databases">
        <authorList>
            <person name="Sahl J."/>
            <person name="Wagner D."/>
            <person name="Keim P."/>
        </authorList>
    </citation>
    <scope>NUCLEOTIDE SEQUENCE [LARGE SCALE GENOMIC DNA]</scope>
    <source>
        <strain evidence="5 6">BDU18</strain>
    </source>
</reference>
<gene>
    <name evidence="5" type="ORF">WS72_28740</name>
</gene>
<dbReference type="RefSeq" id="WP_060823001.1">
    <property type="nucleotide sequence ID" value="NZ_LNJQ01000004.1"/>
</dbReference>
<keyword evidence="3" id="KW-0804">Transcription</keyword>
<evidence type="ECO:0000256" key="1">
    <source>
        <dbReference type="ARBA" id="ARBA00023015"/>
    </source>
</evidence>
<dbReference type="SUPFAM" id="SSF46689">
    <property type="entry name" value="Homeodomain-like"/>
    <property type="match status" value="1"/>
</dbReference>
<dbReference type="PROSITE" id="PS01124">
    <property type="entry name" value="HTH_ARAC_FAMILY_2"/>
    <property type="match status" value="1"/>
</dbReference>
<dbReference type="EMBL" id="LNJQ01000004">
    <property type="protein sequence ID" value="KWZ38793.1"/>
    <property type="molecule type" value="Genomic_DNA"/>
</dbReference>
<dbReference type="PANTHER" id="PTHR46796">
    <property type="entry name" value="HTH-TYPE TRANSCRIPTIONAL ACTIVATOR RHAS-RELATED"/>
    <property type="match status" value="1"/>
</dbReference>
<dbReference type="Proteomes" id="UP000070255">
    <property type="component" value="Unassembled WGS sequence"/>
</dbReference>
<dbReference type="Pfam" id="PF12833">
    <property type="entry name" value="HTH_18"/>
    <property type="match status" value="1"/>
</dbReference>
<evidence type="ECO:0000313" key="6">
    <source>
        <dbReference type="Proteomes" id="UP000070255"/>
    </source>
</evidence>
<evidence type="ECO:0000256" key="3">
    <source>
        <dbReference type="ARBA" id="ARBA00023163"/>
    </source>
</evidence>
<evidence type="ECO:0000259" key="4">
    <source>
        <dbReference type="PROSITE" id="PS01124"/>
    </source>
</evidence>
<name>A0ABR5T6I6_9BURK</name>
<comment type="caution">
    <text evidence="5">The sequence shown here is derived from an EMBL/GenBank/DDBJ whole genome shotgun (WGS) entry which is preliminary data.</text>
</comment>
<accession>A0ABR5T6I6</accession>
<dbReference type="Gene3D" id="1.10.10.60">
    <property type="entry name" value="Homeodomain-like"/>
    <property type="match status" value="1"/>
</dbReference>
<proteinExistence type="predicted"/>
<dbReference type="SMART" id="SM00342">
    <property type="entry name" value="HTH_ARAC"/>
    <property type="match status" value="1"/>
</dbReference>
<dbReference type="InterPro" id="IPR050204">
    <property type="entry name" value="AraC_XylS_family_regulators"/>
</dbReference>
<sequence length="324" mass="36181">MDKTPGIGIYRCTTLEIPARDRFDAWAAGGSCQYSIVDSAGVPFDWESSGATVGPLSIGWHTWLHPSRRAVIKADRSSRQIAARGLDLYQFTIHLDAGFVWLSGPEPSFKQRNELYVIDATQPFESEITTGNVVWMAIPRSLLPETAEWLHGKSLKQGVGQLLADHLRSLVANLPRLNADDIGPVVQAALHLASACAARSSDLFEQANAAIESALQQRVKNYIDANLSSLELTPDLICKQVGLSRSKLYQLFEPHGGVMRQIQRKRLESAYRMLADPAYVRESIATIAWRHGFRDEKYFSRIFKAEFGHPPSETLERAGQRLHR</sequence>
<keyword evidence="6" id="KW-1185">Reference proteome</keyword>
<keyword evidence="2" id="KW-0238">DNA-binding</keyword>